<keyword evidence="2" id="KW-1185">Reference proteome</keyword>
<dbReference type="Proteomes" id="UP001324794">
    <property type="component" value="Chromosome"/>
</dbReference>
<sequence>MAIDPNWVRENPEEAARQIELLTKERDQYRAAEKVQIELREKAVSKVAQLESRDALLSQQNAAHRELLGALISAKLEALPADLKNRYVVVKMTGDIDEETVRKLKPEFKKHTAGCLFLVNMKVDIETIDMIKRAALIKAEALFDMSEKLEAFDQPIAANQCWNAGDKLRRQAEGGISE</sequence>
<organism evidence="1 2">
    <name type="scientific">Vreelandella neptunia</name>
    <dbReference type="NCBI Taxonomy" id="115551"/>
    <lineage>
        <taxon>Bacteria</taxon>
        <taxon>Pseudomonadati</taxon>
        <taxon>Pseudomonadota</taxon>
        <taxon>Gammaproteobacteria</taxon>
        <taxon>Oceanospirillales</taxon>
        <taxon>Halomonadaceae</taxon>
        <taxon>Vreelandella</taxon>
    </lineage>
</organism>
<gene>
    <name evidence="1" type="ORF">SR894_17030</name>
</gene>
<name>A0ABZ0YIW4_9GAMM</name>
<evidence type="ECO:0000313" key="2">
    <source>
        <dbReference type="Proteomes" id="UP001324794"/>
    </source>
</evidence>
<dbReference type="RefSeq" id="WP_223288926.1">
    <property type="nucleotide sequence ID" value="NZ_CP140255.1"/>
</dbReference>
<reference evidence="1 2" key="1">
    <citation type="submission" date="2023-11" db="EMBL/GenBank/DDBJ databases">
        <title>MicrobeMod: A computational toolkit for identifying prokaryotic methylation and restriction-modification with nanopore sequencing.</title>
        <authorList>
            <person name="Crits-Christoph A."/>
            <person name="Kang S.C."/>
            <person name="Lee H."/>
            <person name="Ostrov N."/>
        </authorList>
    </citation>
    <scope>NUCLEOTIDE SEQUENCE [LARGE SCALE GENOMIC DNA]</scope>
    <source>
        <strain evidence="1 2">ATCC BAA-805</strain>
    </source>
</reference>
<accession>A0ABZ0YIW4</accession>
<evidence type="ECO:0000313" key="1">
    <source>
        <dbReference type="EMBL" id="WQH11843.1"/>
    </source>
</evidence>
<protein>
    <submittedName>
        <fullName evidence="1">Uncharacterized protein</fullName>
    </submittedName>
</protein>
<dbReference type="EMBL" id="CP140255">
    <property type="protein sequence ID" value="WQH11843.1"/>
    <property type="molecule type" value="Genomic_DNA"/>
</dbReference>
<proteinExistence type="predicted"/>